<accession>A0AAV4A9N7</accession>
<dbReference type="EMBL" id="BLXT01003725">
    <property type="protein sequence ID" value="GFO03391.1"/>
    <property type="molecule type" value="Genomic_DNA"/>
</dbReference>
<reference evidence="1 2" key="1">
    <citation type="journal article" date="2021" name="Elife">
        <title>Chloroplast acquisition without the gene transfer in kleptoplastic sea slugs, Plakobranchus ocellatus.</title>
        <authorList>
            <person name="Maeda T."/>
            <person name="Takahashi S."/>
            <person name="Yoshida T."/>
            <person name="Shimamura S."/>
            <person name="Takaki Y."/>
            <person name="Nagai Y."/>
            <person name="Toyoda A."/>
            <person name="Suzuki Y."/>
            <person name="Arimoto A."/>
            <person name="Ishii H."/>
            <person name="Satoh N."/>
            <person name="Nishiyama T."/>
            <person name="Hasebe M."/>
            <person name="Maruyama T."/>
            <person name="Minagawa J."/>
            <person name="Obokata J."/>
            <person name="Shigenobu S."/>
        </authorList>
    </citation>
    <scope>NUCLEOTIDE SEQUENCE [LARGE SCALE GENOMIC DNA]</scope>
</reference>
<evidence type="ECO:0000313" key="1">
    <source>
        <dbReference type="EMBL" id="GFO03391.1"/>
    </source>
</evidence>
<gene>
    <name evidence="1" type="ORF">PoB_002989600</name>
</gene>
<comment type="caution">
    <text evidence="1">The sequence shown here is derived from an EMBL/GenBank/DDBJ whole genome shotgun (WGS) entry which is preliminary data.</text>
</comment>
<keyword evidence="2" id="KW-1185">Reference proteome</keyword>
<dbReference type="AlphaFoldDB" id="A0AAV4A9N7"/>
<dbReference type="Proteomes" id="UP000735302">
    <property type="component" value="Unassembled WGS sequence"/>
</dbReference>
<name>A0AAV4A9N7_9GAST</name>
<evidence type="ECO:0000313" key="2">
    <source>
        <dbReference type="Proteomes" id="UP000735302"/>
    </source>
</evidence>
<proteinExistence type="predicted"/>
<sequence length="132" mass="14379">MSVGEGKASESTLSYVSNFLLLGQVRAGDGHPGLRKARRSSCCRRALCKNPKQEEPKFLAVKSLHVENAVCCSLAWGHRLNAWDGCVDGPDIVLGLRPESIEGRRWHSGKRVHPEIYRDSSVAGSRPGLTGV</sequence>
<organism evidence="1 2">
    <name type="scientific">Plakobranchus ocellatus</name>
    <dbReference type="NCBI Taxonomy" id="259542"/>
    <lineage>
        <taxon>Eukaryota</taxon>
        <taxon>Metazoa</taxon>
        <taxon>Spiralia</taxon>
        <taxon>Lophotrochozoa</taxon>
        <taxon>Mollusca</taxon>
        <taxon>Gastropoda</taxon>
        <taxon>Heterobranchia</taxon>
        <taxon>Euthyneura</taxon>
        <taxon>Panpulmonata</taxon>
        <taxon>Sacoglossa</taxon>
        <taxon>Placobranchoidea</taxon>
        <taxon>Plakobranchidae</taxon>
        <taxon>Plakobranchus</taxon>
    </lineage>
</organism>
<protein>
    <submittedName>
        <fullName evidence="1">Uncharacterized protein</fullName>
    </submittedName>
</protein>